<dbReference type="GO" id="GO:0003700">
    <property type="term" value="F:DNA-binding transcription factor activity"/>
    <property type="evidence" value="ECO:0007669"/>
    <property type="project" value="InterPro"/>
</dbReference>
<dbReference type="PRINTS" id="PR00032">
    <property type="entry name" value="HTHARAC"/>
</dbReference>
<dbReference type="Gene3D" id="1.10.10.60">
    <property type="entry name" value="Homeodomain-like"/>
    <property type="match status" value="1"/>
</dbReference>
<keyword evidence="1" id="KW-0805">Transcription regulation</keyword>
<keyword evidence="3" id="KW-0804">Transcription</keyword>
<evidence type="ECO:0000256" key="1">
    <source>
        <dbReference type="ARBA" id="ARBA00023015"/>
    </source>
</evidence>
<dbReference type="PROSITE" id="PS00041">
    <property type="entry name" value="HTH_ARAC_FAMILY_1"/>
    <property type="match status" value="1"/>
</dbReference>
<feature type="domain" description="HTH araC/xylS-type" evidence="4">
    <location>
        <begin position="234"/>
        <end position="332"/>
    </location>
</feature>
<dbReference type="InterPro" id="IPR020449">
    <property type="entry name" value="Tscrpt_reg_AraC-type_HTH"/>
</dbReference>
<sequence length="336" mass="37000">MATVTTLFARTLARAAGLDMTEDGALLSDGEVVYKVRPRDDERITDADYFALIEWIRDQTPDETALAFAYAETLEFEGLGVLGLAFKSAPTLRDSLRRFERYFQLVTDSVAYRLDESETPARFLIARRTAPNPVLAFRNTCALVTIVSRMRSFAGSGLRIEAVTFRHPCPDDPARYEANLGCPVRFEAAHDAIHLAPEVLDTPNRIGDAGISDFLTAHLDQQVGALATESGIEAELSRYLAGALSDGMPRASEAARALGMSERTLFRRLSDAGETYQGVVQRARMALAEDLLLSRDCSIAEVAFLTGFSEQSSFTRAFKRWAGTPPASYRREARPA</sequence>
<comment type="caution">
    <text evidence="5">The sequence shown here is derived from an EMBL/GenBank/DDBJ whole genome shotgun (WGS) entry which is preliminary data.</text>
</comment>
<accession>A0A5C5GIR9</accession>
<dbReference type="Pfam" id="PF12833">
    <property type="entry name" value="HTH_18"/>
    <property type="match status" value="1"/>
</dbReference>
<dbReference type="GO" id="GO:0005829">
    <property type="term" value="C:cytosol"/>
    <property type="evidence" value="ECO:0007669"/>
    <property type="project" value="TreeGrafter"/>
</dbReference>
<name>A0A5C5GIR9_9RHOB</name>
<dbReference type="GO" id="GO:0000976">
    <property type="term" value="F:transcription cis-regulatory region binding"/>
    <property type="evidence" value="ECO:0007669"/>
    <property type="project" value="TreeGrafter"/>
</dbReference>
<dbReference type="OrthoDB" id="9805730at2"/>
<keyword evidence="6" id="KW-1185">Reference proteome</keyword>
<dbReference type="PROSITE" id="PS01124">
    <property type="entry name" value="HTH_ARAC_FAMILY_2"/>
    <property type="match status" value="1"/>
</dbReference>
<proteinExistence type="predicted"/>
<dbReference type="Proteomes" id="UP000314011">
    <property type="component" value="Unassembled WGS sequence"/>
</dbReference>
<dbReference type="RefSeq" id="WP_140195166.1">
    <property type="nucleotide sequence ID" value="NZ_CP065915.1"/>
</dbReference>
<evidence type="ECO:0000256" key="2">
    <source>
        <dbReference type="ARBA" id="ARBA00023125"/>
    </source>
</evidence>
<evidence type="ECO:0000313" key="6">
    <source>
        <dbReference type="Proteomes" id="UP000314011"/>
    </source>
</evidence>
<keyword evidence="2" id="KW-0238">DNA-binding</keyword>
<evidence type="ECO:0000313" key="5">
    <source>
        <dbReference type="EMBL" id="TNY34114.1"/>
    </source>
</evidence>
<dbReference type="PANTHER" id="PTHR47894:SF1">
    <property type="entry name" value="HTH-TYPE TRANSCRIPTIONAL REGULATOR VQSM"/>
    <property type="match status" value="1"/>
</dbReference>
<dbReference type="PANTHER" id="PTHR47894">
    <property type="entry name" value="HTH-TYPE TRANSCRIPTIONAL REGULATOR GADX"/>
    <property type="match status" value="1"/>
</dbReference>
<reference evidence="5 6" key="1">
    <citation type="submission" date="2019-06" db="EMBL/GenBank/DDBJ databases">
        <title>Genome of new Rhodobacteraceae sp. SM1903.</title>
        <authorList>
            <person name="Ren X."/>
        </authorList>
    </citation>
    <scope>NUCLEOTIDE SEQUENCE [LARGE SCALE GENOMIC DNA]</scope>
    <source>
        <strain evidence="5 6">SM1903</strain>
    </source>
</reference>
<dbReference type="EMBL" id="VFFF01000001">
    <property type="protein sequence ID" value="TNY34114.1"/>
    <property type="molecule type" value="Genomic_DNA"/>
</dbReference>
<dbReference type="InterPro" id="IPR018062">
    <property type="entry name" value="HTH_AraC-typ_CS"/>
</dbReference>
<dbReference type="InterPro" id="IPR009057">
    <property type="entry name" value="Homeodomain-like_sf"/>
</dbReference>
<evidence type="ECO:0000259" key="4">
    <source>
        <dbReference type="PROSITE" id="PS01124"/>
    </source>
</evidence>
<organism evidence="5 6">
    <name type="scientific">Pelagovum pacificum</name>
    <dbReference type="NCBI Taxonomy" id="2588711"/>
    <lineage>
        <taxon>Bacteria</taxon>
        <taxon>Pseudomonadati</taxon>
        <taxon>Pseudomonadota</taxon>
        <taxon>Alphaproteobacteria</taxon>
        <taxon>Rhodobacterales</taxon>
        <taxon>Paracoccaceae</taxon>
        <taxon>Pelagovum</taxon>
    </lineage>
</organism>
<dbReference type="SUPFAM" id="SSF46689">
    <property type="entry name" value="Homeodomain-like"/>
    <property type="match status" value="1"/>
</dbReference>
<protein>
    <submittedName>
        <fullName evidence="5">AraC family transcriptional regulator</fullName>
    </submittedName>
</protein>
<dbReference type="InterPro" id="IPR018060">
    <property type="entry name" value="HTH_AraC"/>
</dbReference>
<dbReference type="SMART" id="SM00342">
    <property type="entry name" value="HTH_ARAC"/>
    <property type="match status" value="1"/>
</dbReference>
<dbReference type="InterPro" id="IPR032687">
    <property type="entry name" value="AraC-type_N"/>
</dbReference>
<gene>
    <name evidence="5" type="ORF">FHY64_12885</name>
</gene>
<dbReference type="AlphaFoldDB" id="A0A5C5GIR9"/>
<dbReference type="Pfam" id="PF12625">
    <property type="entry name" value="Arabinose_bd"/>
    <property type="match status" value="1"/>
</dbReference>
<evidence type="ECO:0000256" key="3">
    <source>
        <dbReference type="ARBA" id="ARBA00023163"/>
    </source>
</evidence>